<dbReference type="InterPro" id="IPR050108">
    <property type="entry name" value="CDK"/>
</dbReference>
<dbReference type="AlphaFoldDB" id="A0A9D4ZZ45"/>
<feature type="binding site" evidence="3">
    <location>
        <position position="151"/>
    </location>
    <ligand>
        <name>ATP</name>
        <dbReference type="ChEBI" id="CHEBI:30616"/>
    </ligand>
</feature>
<sequence length="251" mass="28041">MGCLCSKSSAVEDSNESTSKKLQSSSTRASELNVLRLSSSKRVESGGDVKVKSNGSVQLYDDQNGRKKKVEKHELTGIDHPGFGRVPKAIEAEQVAAGWPAWLSSVAGEAIKGWIPRSATTFERLHKIGQGTYSTVYKARDVTNQKIVALKRVRFDNLDPESVKFMAREIHILRRLDHPNIIKLEGLITSETSRSLYLVFEYMEHDLTGLASNPTIKFSEPQVVMVHSIFSVENLRYGQINHCATRTIFTF</sequence>
<evidence type="ECO:0000256" key="3">
    <source>
        <dbReference type="PROSITE-ProRule" id="PRU10141"/>
    </source>
</evidence>
<reference evidence="6 7" key="1">
    <citation type="journal article" date="2022" name="Nat. Genet.">
        <title>Improved pea reference genome and pan-genome highlight genomic features and evolutionary characteristics.</title>
        <authorList>
            <person name="Yang T."/>
            <person name="Liu R."/>
            <person name="Luo Y."/>
            <person name="Hu S."/>
            <person name="Wang D."/>
            <person name="Wang C."/>
            <person name="Pandey M.K."/>
            <person name="Ge S."/>
            <person name="Xu Q."/>
            <person name="Li N."/>
            <person name="Li G."/>
            <person name="Huang Y."/>
            <person name="Saxena R.K."/>
            <person name="Ji Y."/>
            <person name="Li M."/>
            <person name="Yan X."/>
            <person name="He Y."/>
            <person name="Liu Y."/>
            <person name="Wang X."/>
            <person name="Xiang C."/>
            <person name="Varshney R.K."/>
            <person name="Ding H."/>
            <person name="Gao S."/>
            <person name="Zong X."/>
        </authorList>
    </citation>
    <scope>NUCLEOTIDE SEQUENCE [LARGE SCALE GENOMIC DNA]</scope>
    <source>
        <strain evidence="6 7">cv. Zhongwan 6</strain>
    </source>
</reference>
<dbReference type="PROSITE" id="PS50011">
    <property type="entry name" value="PROTEIN_KINASE_DOM"/>
    <property type="match status" value="1"/>
</dbReference>
<dbReference type="GO" id="GO:0008353">
    <property type="term" value="F:RNA polymerase II CTD heptapeptide repeat kinase activity"/>
    <property type="evidence" value="ECO:0007669"/>
    <property type="project" value="TreeGrafter"/>
</dbReference>
<proteinExistence type="predicted"/>
<protein>
    <recommendedName>
        <fullName evidence="5">Protein kinase domain-containing protein</fullName>
    </recommendedName>
</protein>
<evidence type="ECO:0000256" key="2">
    <source>
        <dbReference type="ARBA" id="ARBA00022840"/>
    </source>
</evidence>
<dbReference type="Gene3D" id="3.30.200.20">
    <property type="entry name" value="Phosphorylase Kinase, domain 1"/>
    <property type="match status" value="1"/>
</dbReference>
<dbReference type="GO" id="GO:0000307">
    <property type="term" value="C:cyclin-dependent protein kinase holoenzyme complex"/>
    <property type="evidence" value="ECO:0007669"/>
    <property type="project" value="TreeGrafter"/>
</dbReference>
<dbReference type="InterPro" id="IPR000719">
    <property type="entry name" value="Prot_kinase_dom"/>
</dbReference>
<evidence type="ECO:0000313" key="7">
    <source>
        <dbReference type="Proteomes" id="UP001058974"/>
    </source>
</evidence>
<dbReference type="Pfam" id="PF00069">
    <property type="entry name" value="Pkinase"/>
    <property type="match status" value="1"/>
</dbReference>
<dbReference type="SMART" id="SM00220">
    <property type="entry name" value="S_TKc"/>
    <property type="match status" value="1"/>
</dbReference>
<keyword evidence="1 3" id="KW-0547">Nucleotide-binding</keyword>
<dbReference type="Gramene" id="Psat07G0380200-T4">
    <property type="protein sequence ID" value="KAI5387848.1"/>
    <property type="gene ID" value="KIW84_073802"/>
</dbReference>
<evidence type="ECO:0000313" key="6">
    <source>
        <dbReference type="EMBL" id="KAI5387848.1"/>
    </source>
</evidence>
<dbReference type="GO" id="GO:0005524">
    <property type="term" value="F:ATP binding"/>
    <property type="evidence" value="ECO:0007669"/>
    <property type="project" value="UniProtKB-UniRule"/>
</dbReference>
<organism evidence="6 7">
    <name type="scientific">Pisum sativum</name>
    <name type="common">Garden pea</name>
    <name type="synonym">Lathyrus oleraceus</name>
    <dbReference type="NCBI Taxonomy" id="3888"/>
    <lineage>
        <taxon>Eukaryota</taxon>
        <taxon>Viridiplantae</taxon>
        <taxon>Streptophyta</taxon>
        <taxon>Embryophyta</taxon>
        <taxon>Tracheophyta</taxon>
        <taxon>Spermatophyta</taxon>
        <taxon>Magnoliopsida</taxon>
        <taxon>eudicotyledons</taxon>
        <taxon>Gunneridae</taxon>
        <taxon>Pentapetalae</taxon>
        <taxon>rosids</taxon>
        <taxon>fabids</taxon>
        <taxon>Fabales</taxon>
        <taxon>Fabaceae</taxon>
        <taxon>Papilionoideae</taxon>
        <taxon>50 kb inversion clade</taxon>
        <taxon>NPAAA clade</taxon>
        <taxon>Hologalegina</taxon>
        <taxon>IRL clade</taxon>
        <taxon>Fabeae</taxon>
        <taxon>Lathyrus</taxon>
    </lineage>
</organism>
<dbReference type="PROSITE" id="PS00107">
    <property type="entry name" value="PROTEIN_KINASE_ATP"/>
    <property type="match status" value="1"/>
</dbReference>
<dbReference type="GO" id="GO:0032968">
    <property type="term" value="P:positive regulation of transcription elongation by RNA polymerase II"/>
    <property type="evidence" value="ECO:0007669"/>
    <property type="project" value="TreeGrafter"/>
</dbReference>
<dbReference type="PANTHER" id="PTHR24056">
    <property type="entry name" value="CELL DIVISION PROTEIN KINASE"/>
    <property type="match status" value="1"/>
</dbReference>
<accession>A0A9D4ZZ45</accession>
<keyword evidence="2 3" id="KW-0067">ATP-binding</keyword>
<dbReference type="PANTHER" id="PTHR24056:SF380">
    <property type="entry name" value="PROTEIN KINASE DOMAIN-CONTAINING PROTEIN"/>
    <property type="match status" value="1"/>
</dbReference>
<name>A0A9D4ZZ45_PEA</name>
<feature type="region of interest" description="Disordered" evidence="4">
    <location>
        <begin position="45"/>
        <end position="70"/>
    </location>
</feature>
<dbReference type="GO" id="GO:0005634">
    <property type="term" value="C:nucleus"/>
    <property type="evidence" value="ECO:0007669"/>
    <property type="project" value="TreeGrafter"/>
</dbReference>
<evidence type="ECO:0000256" key="4">
    <source>
        <dbReference type="SAM" id="MobiDB-lite"/>
    </source>
</evidence>
<dbReference type="EMBL" id="JAMSHJ010000007">
    <property type="protein sequence ID" value="KAI5387848.1"/>
    <property type="molecule type" value="Genomic_DNA"/>
</dbReference>
<gene>
    <name evidence="6" type="ORF">KIW84_073802</name>
</gene>
<dbReference type="FunFam" id="3.30.200.20:FF:000021">
    <property type="entry name" value="probable serine/threonine-protein kinase At1g54610"/>
    <property type="match status" value="1"/>
</dbReference>
<keyword evidence="7" id="KW-1185">Reference proteome</keyword>
<dbReference type="InterPro" id="IPR011009">
    <property type="entry name" value="Kinase-like_dom_sf"/>
</dbReference>
<dbReference type="SUPFAM" id="SSF56112">
    <property type="entry name" value="Protein kinase-like (PK-like)"/>
    <property type="match status" value="1"/>
</dbReference>
<evidence type="ECO:0000259" key="5">
    <source>
        <dbReference type="PROSITE" id="PS50011"/>
    </source>
</evidence>
<dbReference type="InterPro" id="IPR017441">
    <property type="entry name" value="Protein_kinase_ATP_BS"/>
</dbReference>
<feature type="domain" description="Protein kinase" evidence="5">
    <location>
        <begin position="122"/>
        <end position="251"/>
    </location>
</feature>
<dbReference type="Proteomes" id="UP001058974">
    <property type="component" value="Chromosome 7"/>
</dbReference>
<feature type="region of interest" description="Disordered" evidence="4">
    <location>
        <begin position="1"/>
        <end position="28"/>
    </location>
</feature>
<evidence type="ECO:0000256" key="1">
    <source>
        <dbReference type="ARBA" id="ARBA00022741"/>
    </source>
</evidence>
<comment type="caution">
    <text evidence="6">The sequence shown here is derived from an EMBL/GenBank/DDBJ whole genome shotgun (WGS) entry which is preliminary data.</text>
</comment>